<feature type="domain" description="Exocyst complex subunit Exo70 C-terminal" evidence="5">
    <location>
        <begin position="312"/>
        <end position="662"/>
    </location>
</feature>
<dbReference type="SUPFAM" id="SSF74788">
    <property type="entry name" value="Cullin repeat-like"/>
    <property type="match status" value="1"/>
</dbReference>
<protein>
    <recommendedName>
        <fullName evidence="3">Exocyst subunit Exo70 family protein</fullName>
    </recommendedName>
</protein>
<feature type="compositionally biased region" description="Basic and acidic residues" evidence="4">
    <location>
        <begin position="708"/>
        <end position="730"/>
    </location>
</feature>
<comment type="caution">
    <text evidence="6">The sequence shown here is derived from an EMBL/GenBank/DDBJ whole genome shotgun (WGS) entry which is preliminary data.</text>
</comment>
<dbReference type="GO" id="GO:0015031">
    <property type="term" value="P:protein transport"/>
    <property type="evidence" value="ECO:0007669"/>
    <property type="project" value="UniProtKB-KW"/>
</dbReference>
<feature type="compositionally biased region" description="Basic residues" evidence="4">
    <location>
        <begin position="66"/>
        <end position="79"/>
    </location>
</feature>
<dbReference type="GO" id="GO:0000145">
    <property type="term" value="C:exocyst"/>
    <property type="evidence" value="ECO:0007669"/>
    <property type="project" value="InterPro"/>
</dbReference>
<dbReference type="EMBL" id="LSRQ01000944">
    <property type="protein sequence ID" value="OAY80115.1"/>
    <property type="molecule type" value="Genomic_DNA"/>
</dbReference>
<keyword evidence="2 3" id="KW-0813">Transport</keyword>
<name>A0A199VTU6_ANACO</name>
<keyword evidence="3" id="KW-0268">Exocytosis</keyword>
<evidence type="ECO:0000256" key="4">
    <source>
        <dbReference type="SAM" id="MobiDB-lite"/>
    </source>
</evidence>
<dbReference type="InterPro" id="IPR004140">
    <property type="entry name" value="Exo70"/>
</dbReference>
<reference evidence="6 7" key="1">
    <citation type="journal article" date="2016" name="DNA Res.">
        <title>The draft genome of MD-2 pineapple using hybrid error correction of long reads.</title>
        <authorList>
            <person name="Redwan R.M."/>
            <person name="Saidin A."/>
            <person name="Kumar S.V."/>
        </authorList>
    </citation>
    <scope>NUCLEOTIDE SEQUENCE [LARGE SCALE GENOMIC DNA]</scope>
    <source>
        <strain evidence="7">cv. MD2</strain>
        <tissue evidence="6">Leaf</tissue>
    </source>
</reference>
<dbReference type="GO" id="GO:0005546">
    <property type="term" value="F:phosphatidylinositol-4,5-bisphosphate binding"/>
    <property type="evidence" value="ECO:0007669"/>
    <property type="project" value="InterPro"/>
</dbReference>
<dbReference type="Gene3D" id="1.20.1280.170">
    <property type="entry name" value="Exocyst complex component Exo70"/>
    <property type="match status" value="1"/>
</dbReference>
<feature type="region of interest" description="Disordered" evidence="4">
    <location>
        <begin position="686"/>
        <end position="730"/>
    </location>
</feature>
<dbReference type="GO" id="GO:0006887">
    <property type="term" value="P:exocytosis"/>
    <property type="evidence" value="ECO:0007669"/>
    <property type="project" value="UniProtKB-KW"/>
</dbReference>
<dbReference type="PANTHER" id="PTHR12542">
    <property type="entry name" value="EXOCYST COMPLEX PROTEIN EXO70"/>
    <property type="match status" value="1"/>
</dbReference>
<dbReference type="PANTHER" id="PTHR12542:SF90">
    <property type="entry name" value="EXOCYST COMPLEX COMPONENT EXO70I"/>
    <property type="match status" value="1"/>
</dbReference>
<feature type="region of interest" description="Disordered" evidence="4">
    <location>
        <begin position="1"/>
        <end position="21"/>
    </location>
</feature>
<evidence type="ECO:0000313" key="6">
    <source>
        <dbReference type="EMBL" id="OAY80115.1"/>
    </source>
</evidence>
<gene>
    <name evidence="6" type="ORF">ACMD2_16118</name>
</gene>
<proteinExistence type="inferred from homology"/>
<evidence type="ECO:0000256" key="3">
    <source>
        <dbReference type="RuleBase" id="RU365026"/>
    </source>
</evidence>
<evidence type="ECO:0000313" key="7">
    <source>
        <dbReference type="Proteomes" id="UP000092600"/>
    </source>
</evidence>
<evidence type="ECO:0000256" key="2">
    <source>
        <dbReference type="ARBA" id="ARBA00022448"/>
    </source>
</evidence>
<comment type="similarity">
    <text evidence="1 3">Belongs to the EXO70 family.</text>
</comment>
<sequence length="730" mass="81086">PDGLHHHHHHHHLVIVGGGGGGRGTHGLALVSPLRAPLGHRRVLAALRLGRRPPCPPRRAPPPLRLLRRRFPPLPRHLRPLPPLPHRPRPRPLPPPPPLLRPRRLPPPPPPPPLPLPSLLPYLDLVDRLGPAVAATADGCGPAVRRLQEAVEFVVRTKAADRPRRRRLVAAHAALAAIYESELDAMRFEGPLDDALVRLQDRYEALLRSLKHPPPPSPATADDQSDRPDQIEDSDRVQSLLGSEEEVEVLRRISETLAANDCVDICIDIFIKVRYRRAAKALMRLNPAYLKTYAPEEIDGMEWEALEAAIAKWTRHIEAAVASVLAAERQLCRRALGGIMGGAVWPECFTKISDRIMAVFFRFGEGVARGAKEPQRLFKLLDMLDALDRLRPSFDAVFDAETGADDIRTRYRELQKLLVHAAARVLSELGLQIEGQSDDAPFLDVAVPKIVRYAINYLKCLAGGGYAALMGRVLRTERAWKAGDAARSEQDEDSQLLKDVLLNTLEALRRNVEARRGAYSRDDDAAAAHLMAMNAYWYMYMRTKGSELAKLVGEEVIKERYKTAAEEAAWAYQDATWGPLVGILQAKEEEAAAAAEEVGEYPKNAAREKAEAFVRGLDDMIRKHPATEQSIPDGDLREQIKESTTRMVEGAYAAFLHANGGKQEREFLPPDSIRRLVWELFDCRRGGSGSSRGDGSYVKKAAVAAAAAEDKRGRNSRRRESKDWGGEAQN</sequence>
<feature type="compositionally biased region" description="Pro residues" evidence="4">
    <location>
        <begin position="53"/>
        <end position="64"/>
    </location>
</feature>
<dbReference type="InterPro" id="IPR016159">
    <property type="entry name" value="Cullin_repeat-like_dom_sf"/>
</dbReference>
<feature type="non-terminal residue" evidence="6">
    <location>
        <position position="1"/>
    </location>
</feature>
<feature type="compositionally biased region" description="Basic and acidic residues" evidence="4">
    <location>
        <begin position="224"/>
        <end position="236"/>
    </location>
</feature>
<keyword evidence="3" id="KW-0653">Protein transport</keyword>
<evidence type="ECO:0000259" key="5">
    <source>
        <dbReference type="Pfam" id="PF03081"/>
    </source>
</evidence>
<feature type="compositionally biased region" description="Pro residues" evidence="4">
    <location>
        <begin position="80"/>
        <end position="113"/>
    </location>
</feature>
<dbReference type="Pfam" id="PF03081">
    <property type="entry name" value="Exo70_C"/>
    <property type="match status" value="1"/>
</dbReference>
<comment type="function">
    <text evidence="3">Component of the exocyst complex.</text>
</comment>
<dbReference type="InterPro" id="IPR046364">
    <property type="entry name" value="Exo70_C"/>
</dbReference>
<feature type="compositionally biased region" description="Basic residues" evidence="4">
    <location>
        <begin position="1"/>
        <end position="13"/>
    </location>
</feature>
<feature type="region of interest" description="Disordered" evidence="4">
    <location>
        <begin position="50"/>
        <end position="113"/>
    </location>
</feature>
<feature type="region of interest" description="Disordered" evidence="4">
    <location>
        <begin position="208"/>
        <end position="238"/>
    </location>
</feature>
<dbReference type="Proteomes" id="UP000092600">
    <property type="component" value="Unassembled WGS sequence"/>
</dbReference>
<dbReference type="AlphaFoldDB" id="A0A199VTU6"/>
<feature type="compositionally biased region" description="Low complexity" evidence="4">
    <location>
        <begin position="693"/>
        <end position="707"/>
    </location>
</feature>
<evidence type="ECO:0000256" key="1">
    <source>
        <dbReference type="ARBA" id="ARBA00006756"/>
    </source>
</evidence>
<organism evidence="6 7">
    <name type="scientific">Ananas comosus</name>
    <name type="common">Pineapple</name>
    <name type="synonym">Ananas ananas</name>
    <dbReference type="NCBI Taxonomy" id="4615"/>
    <lineage>
        <taxon>Eukaryota</taxon>
        <taxon>Viridiplantae</taxon>
        <taxon>Streptophyta</taxon>
        <taxon>Embryophyta</taxon>
        <taxon>Tracheophyta</taxon>
        <taxon>Spermatophyta</taxon>
        <taxon>Magnoliopsida</taxon>
        <taxon>Liliopsida</taxon>
        <taxon>Poales</taxon>
        <taxon>Bromeliaceae</taxon>
        <taxon>Bromelioideae</taxon>
        <taxon>Ananas</taxon>
    </lineage>
</organism>
<accession>A0A199VTU6</accession>
<dbReference type="STRING" id="4615.A0A199VTU6"/>